<organism evidence="3 4">
    <name type="scientific">Rhizobium rosettiformans</name>
    <dbReference type="NCBI Taxonomy" id="1368430"/>
    <lineage>
        <taxon>Bacteria</taxon>
        <taxon>Pseudomonadati</taxon>
        <taxon>Pseudomonadota</taxon>
        <taxon>Alphaproteobacteria</taxon>
        <taxon>Hyphomicrobiales</taxon>
        <taxon>Rhizobiaceae</taxon>
        <taxon>Rhizobium/Agrobacterium group</taxon>
        <taxon>Rhizobium</taxon>
    </lineage>
</organism>
<evidence type="ECO:0000313" key="4">
    <source>
        <dbReference type="Proteomes" id="UP000550895"/>
    </source>
</evidence>
<evidence type="ECO:0000313" key="3">
    <source>
        <dbReference type="EMBL" id="MBB5278449.1"/>
    </source>
</evidence>
<accession>A0A7W8HUD2</accession>
<dbReference type="Proteomes" id="UP000550895">
    <property type="component" value="Unassembled WGS sequence"/>
</dbReference>
<dbReference type="AlphaFoldDB" id="A0A7W8HUD2"/>
<feature type="compositionally biased region" description="Basic and acidic residues" evidence="1">
    <location>
        <begin position="1"/>
        <end position="15"/>
    </location>
</feature>
<keyword evidence="2" id="KW-0472">Membrane</keyword>
<keyword evidence="2" id="KW-0812">Transmembrane</keyword>
<evidence type="ECO:0000256" key="1">
    <source>
        <dbReference type="SAM" id="MobiDB-lite"/>
    </source>
</evidence>
<dbReference type="EMBL" id="JACHGA010000020">
    <property type="protein sequence ID" value="MBB5278449.1"/>
    <property type="molecule type" value="Genomic_DNA"/>
</dbReference>
<dbReference type="RefSeq" id="WP_167495069.1">
    <property type="nucleotide sequence ID" value="NZ_JACHGA010000020.1"/>
</dbReference>
<comment type="caution">
    <text evidence="3">The sequence shown here is derived from an EMBL/GenBank/DDBJ whole genome shotgun (WGS) entry which is preliminary data.</text>
</comment>
<evidence type="ECO:0000256" key="2">
    <source>
        <dbReference type="SAM" id="Phobius"/>
    </source>
</evidence>
<keyword evidence="4" id="KW-1185">Reference proteome</keyword>
<gene>
    <name evidence="3" type="ORF">HNR26_004548</name>
</gene>
<name>A0A7W8HUD2_9HYPH</name>
<keyword evidence="2" id="KW-1133">Transmembrane helix</keyword>
<reference evidence="3 4" key="1">
    <citation type="submission" date="2020-08" db="EMBL/GenBank/DDBJ databases">
        <title>Genomic Encyclopedia of Type Strains, Phase IV (KMG-IV): sequencing the most valuable type-strain genomes for metagenomic binning, comparative biology and taxonomic classification.</title>
        <authorList>
            <person name="Goeker M."/>
        </authorList>
    </citation>
    <scope>NUCLEOTIDE SEQUENCE [LARGE SCALE GENOMIC DNA]</scope>
    <source>
        <strain evidence="3 4">DSM 26376</strain>
    </source>
</reference>
<feature type="region of interest" description="Disordered" evidence="1">
    <location>
        <begin position="1"/>
        <end position="22"/>
    </location>
</feature>
<proteinExistence type="predicted"/>
<sequence>MSNVIKFERPPEQKPPKPQKSLSPTLKKVMVWVGIVAALVLVWGYYTLVGGTGAPA</sequence>
<protein>
    <submittedName>
        <fullName evidence="3">Uncharacterized protein</fullName>
    </submittedName>
</protein>
<feature type="transmembrane region" description="Helical" evidence="2">
    <location>
        <begin position="29"/>
        <end position="46"/>
    </location>
</feature>